<name>A0A0R0EK33_SOYBN</name>
<dbReference type="EnsemblPlants" id="KRG90212">
    <property type="protein sequence ID" value="KRG90212"/>
    <property type="gene ID" value="GLYMA_20G075500"/>
</dbReference>
<gene>
    <name evidence="3" type="ORF">GLYMA_20G075500</name>
</gene>
<feature type="non-terminal residue" evidence="3">
    <location>
        <position position="1"/>
    </location>
</feature>
<dbReference type="Proteomes" id="UP000008827">
    <property type="component" value="Chromosome 20"/>
</dbReference>
<dbReference type="PANTHER" id="PTHR46765:SF1">
    <property type="entry name" value="P-LOOP CONTAINING NUCLEOSIDE TRIPHOSPHATE HYDROLASES SUPERFAMILY PROTEIN"/>
    <property type="match status" value="1"/>
</dbReference>
<protein>
    <submittedName>
        <fullName evidence="3 4">Uncharacterized protein</fullName>
    </submittedName>
</protein>
<dbReference type="Gramene" id="KRG90212">
    <property type="protein sequence ID" value="KRG90212"/>
    <property type="gene ID" value="GLYMA_20G075500"/>
</dbReference>
<sequence length="150" mass="17321">KPNIEWPKSHQRYRTMMMEKMDILNTWHHKIPPYIARNLSASSFVETLISPLLHILSPPTIRPVAFQLLSDKEKNDLAQLVSTMVSYTITYKTVKSDILPQTQRCDVVDSLARSLVPPISDFINLKDYTSNHYVLSIAIKQLLVHDVRLH</sequence>
<keyword evidence="2" id="KW-0539">Nucleus</keyword>
<dbReference type="AlphaFoldDB" id="A0A0R0EK33"/>
<evidence type="ECO:0000256" key="1">
    <source>
        <dbReference type="ARBA" id="ARBA00004123"/>
    </source>
</evidence>
<comment type="subcellular location">
    <subcellularLocation>
        <location evidence="1">Nucleus</location>
    </subcellularLocation>
</comment>
<dbReference type="STRING" id="3847.A0A0R0EK33"/>
<evidence type="ECO:0000313" key="4">
    <source>
        <dbReference type="EnsemblPlants" id="KRG90212"/>
    </source>
</evidence>
<evidence type="ECO:0000313" key="5">
    <source>
        <dbReference type="Proteomes" id="UP000008827"/>
    </source>
</evidence>
<proteinExistence type="predicted"/>
<organism evidence="3">
    <name type="scientific">Glycine max</name>
    <name type="common">Soybean</name>
    <name type="synonym">Glycine hispida</name>
    <dbReference type="NCBI Taxonomy" id="3847"/>
    <lineage>
        <taxon>Eukaryota</taxon>
        <taxon>Viridiplantae</taxon>
        <taxon>Streptophyta</taxon>
        <taxon>Embryophyta</taxon>
        <taxon>Tracheophyta</taxon>
        <taxon>Spermatophyta</taxon>
        <taxon>Magnoliopsida</taxon>
        <taxon>eudicotyledons</taxon>
        <taxon>Gunneridae</taxon>
        <taxon>Pentapetalae</taxon>
        <taxon>rosids</taxon>
        <taxon>fabids</taxon>
        <taxon>Fabales</taxon>
        <taxon>Fabaceae</taxon>
        <taxon>Papilionoideae</taxon>
        <taxon>50 kb inversion clade</taxon>
        <taxon>NPAAA clade</taxon>
        <taxon>indigoferoid/millettioid clade</taxon>
        <taxon>Phaseoleae</taxon>
        <taxon>Glycine</taxon>
        <taxon>Glycine subgen. Soja</taxon>
    </lineage>
</organism>
<dbReference type="GO" id="GO:0005634">
    <property type="term" value="C:nucleus"/>
    <property type="evidence" value="ECO:0007669"/>
    <property type="project" value="UniProtKB-SubCell"/>
</dbReference>
<reference evidence="3" key="3">
    <citation type="submission" date="2018-07" db="EMBL/GenBank/DDBJ databases">
        <title>WGS assembly of Glycine max.</title>
        <authorList>
            <person name="Schmutz J."/>
            <person name="Cannon S."/>
            <person name="Schlueter J."/>
            <person name="Ma J."/>
            <person name="Mitros T."/>
            <person name="Nelson W."/>
            <person name="Hyten D."/>
            <person name="Song Q."/>
            <person name="Thelen J."/>
            <person name="Cheng J."/>
            <person name="Xu D."/>
            <person name="Hellsten U."/>
            <person name="May G."/>
            <person name="Yu Y."/>
            <person name="Sakurai T."/>
            <person name="Umezawa T."/>
            <person name="Bhattacharyya M."/>
            <person name="Sandhu D."/>
            <person name="Valliyodan B."/>
            <person name="Lindquist E."/>
            <person name="Peto M."/>
            <person name="Grant D."/>
            <person name="Shu S."/>
            <person name="Goodstein D."/>
            <person name="Barry K."/>
            <person name="Futrell-Griggs M."/>
            <person name="Abernathy B."/>
            <person name="Du J."/>
            <person name="Tian Z."/>
            <person name="Zhu L."/>
            <person name="Gill N."/>
            <person name="Joshi T."/>
            <person name="Libault M."/>
            <person name="Sethuraman A."/>
            <person name="Zhang X."/>
            <person name="Shinozaki K."/>
            <person name="Nguyen H."/>
            <person name="Wing R."/>
            <person name="Cregan P."/>
            <person name="Specht J."/>
            <person name="Grimwood J."/>
            <person name="Rokhsar D."/>
            <person name="Stacey G."/>
            <person name="Shoemaker R."/>
            <person name="Jackson S."/>
        </authorList>
    </citation>
    <scope>NUCLEOTIDE SEQUENCE</scope>
    <source>
        <tissue evidence="3">Callus</tissue>
    </source>
</reference>
<dbReference type="PANTHER" id="PTHR46765">
    <property type="entry name" value="P-LOOP CONTAINING NUCLEOSIDE TRIPHOSPHATE HYDROLASES SUPERFAMILY PROTEIN"/>
    <property type="match status" value="1"/>
</dbReference>
<keyword evidence="5" id="KW-1185">Reference proteome</keyword>
<reference evidence="3 4" key="1">
    <citation type="journal article" date="2010" name="Nature">
        <title>Genome sequence of the palaeopolyploid soybean.</title>
        <authorList>
            <person name="Schmutz J."/>
            <person name="Cannon S.B."/>
            <person name="Schlueter J."/>
            <person name="Ma J."/>
            <person name="Mitros T."/>
            <person name="Nelson W."/>
            <person name="Hyten D.L."/>
            <person name="Song Q."/>
            <person name="Thelen J.J."/>
            <person name="Cheng J."/>
            <person name="Xu D."/>
            <person name="Hellsten U."/>
            <person name="May G.D."/>
            <person name="Yu Y."/>
            <person name="Sakurai T."/>
            <person name="Umezawa T."/>
            <person name="Bhattacharyya M.K."/>
            <person name="Sandhu D."/>
            <person name="Valliyodan B."/>
            <person name="Lindquist E."/>
            <person name="Peto M."/>
            <person name="Grant D."/>
            <person name="Shu S."/>
            <person name="Goodstein D."/>
            <person name="Barry K."/>
            <person name="Futrell-Griggs M."/>
            <person name="Abernathy B."/>
            <person name="Du J."/>
            <person name="Tian Z."/>
            <person name="Zhu L."/>
            <person name="Gill N."/>
            <person name="Joshi T."/>
            <person name="Libault M."/>
            <person name="Sethuraman A."/>
            <person name="Zhang X.-C."/>
            <person name="Shinozaki K."/>
            <person name="Nguyen H.T."/>
            <person name="Wing R.A."/>
            <person name="Cregan P."/>
            <person name="Specht J."/>
            <person name="Grimwood J."/>
            <person name="Rokhsar D."/>
            <person name="Stacey G."/>
            <person name="Shoemaker R.C."/>
            <person name="Jackson S.A."/>
        </authorList>
    </citation>
    <scope>NUCLEOTIDE SEQUENCE</scope>
    <source>
        <strain evidence="4">cv. Williams 82</strain>
        <tissue evidence="3">Callus</tissue>
    </source>
</reference>
<dbReference type="InParanoid" id="A0A0R0EK33"/>
<evidence type="ECO:0000256" key="2">
    <source>
        <dbReference type="ARBA" id="ARBA00023242"/>
    </source>
</evidence>
<accession>A0A0R0EK33</accession>
<evidence type="ECO:0000313" key="3">
    <source>
        <dbReference type="EMBL" id="KRG90212.1"/>
    </source>
</evidence>
<dbReference type="EMBL" id="CM000853">
    <property type="protein sequence ID" value="KRG90212.1"/>
    <property type="molecule type" value="Genomic_DNA"/>
</dbReference>
<reference evidence="4" key="2">
    <citation type="submission" date="2018-02" db="UniProtKB">
        <authorList>
            <consortium name="EnsemblPlants"/>
        </authorList>
    </citation>
    <scope>IDENTIFICATION</scope>
    <source>
        <strain evidence="4">Williams 82</strain>
    </source>
</reference>
<dbReference type="InterPro" id="IPR053016">
    <property type="entry name" value="CTF18-RFC_complex"/>
</dbReference>